<dbReference type="Gene3D" id="3.30.70.270">
    <property type="match status" value="1"/>
</dbReference>
<feature type="region of interest" description="Disordered" evidence="2">
    <location>
        <begin position="447"/>
        <end position="473"/>
    </location>
</feature>
<dbReference type="PROSITE" id="PS50157">
    <property type="entry name" value="ZINC_FINGER_C2H2_2"/>
    <property type="match status" value="1"/>
</dbReference>
<reference evidence="5 6" key="1">
    <citation type="submission" date="2021-06" db="EMBL/GenBank/DDBJ databases">
        <title>Caerostris darwini draft genome.</title>
        <authorList>
            <person name="Kono N."/>
            <person name="Arakawa K."/>
        </authorList>
    </citation>
    <scope>NUCLEOTIDE SEQUENCE [LARGE SCALE GENOMIC DNA]</scope>
</reference>
<dbReference type="Proteomes" id="UP001054837">
    <property type="component" value="Unassembled WGS sequence"/>
</dbReference>
<feature type="region of interest" description="Disordered" evidence="2">
    <location>
        <begin position="591"/>
        <end position="634"/>
    </location>
</feature>
<evidence type="ECO:0000313" key="6">
    <source>
        <dbReference type="Proteomes" id="UP001054837"/>
    </source>
</evidence>
<keyword evidence="1" id="KW-0479">Metal-binding</keyword>
<organism evidence="5 6">
    <name type="scientific">Caerostris darwini</name>
    <dbReference type="NCBI Taxonomy" id="1538125"/>
    <lineage>
        <taxon>Eukaryota</taxon>
        <taxon>Metazoa</taxon>
        <taxon>Ecdysozoa</taxon>
        <taxon>Arthropoda</taxon>
        <taxon>Chelicerata</taxon>
        <taxon>Arachnida</taxon>
        <taxon>Araneae</taxon>
        <taxon>Araneomorphae</taxon>
        <taxon>Entelegynae</taxon>
        <taxon>Araneoidea</taxon>
        <taxon>Araneidae</taxon>
        <taxon>Caerostris</taxon>
    </lineage>
</organism>
<dbReference type="EMBL" id="BPLQ01012873">
    <property type="protein sequence ID" value="GIY68461.1"/>
    <property type="molecule type" value="Genomic_DNA"/>
</dbReference>
<dbReference type="Pfam" id="PF00078">
    <property type="entry name" value="RVT_1"/>
    <property type="match status" value="1"/>
</dbReference>
<dbReference type="PROSITE" id="PS00028">
    <property type="entry name" value="ZINC_FINGER_C2H2_1"/>
    <property type="match status" value="3"/>
</dbReference>
<keyword evidence="1" id="KW-0862">Zinc</keyword>
<evidence type="ECO:0000259" key="3">
    <source>
        <dbReference type="PROSITE" id="PS50157"/>
    </source>
</evidence>
<comment type="caution">
    <text evidence="5">The sequence shown here is derived from an EMBL/GenBank/DDBJ whole genome shotgun (WGS) entry which is preliminary data.</text>
</comment>
<feature type="compositionally biased region" description="Basic residues" evidence="2">
    <location>
        <begin position="609"/>
        <end position="620"/>
    </location>
</feature>
<dbReference type="SMART" id="SM00355">
    <property type="entry name" value="ZnF_C2H2"/>
    <property type="match status" value="6"/>
</dbReference>
<dbReference type="GO" id="GO:0008270">
    <property type="term" value="F:zinc ion binding"/>
    <property type="evidence" value="ECO:0007669"/>
    <property type="project" value="UniProtKB-KW"/>
</dbReference>
<dbReference type="PROSITE" id="PS50878">
    <property type="entry name" value="RT_POL"/>
    <property type="match status" value="1"/>
</dbReference>
<dbReference type="SUPFAM" id="SSF56672">
    <property type="entry name" value="DNA/RNA polymerases"/>
    <property type="match status" value="1"/>
</dbReference>
<dbReference type="PANTHER" id="PTHR19446">
    <property type="entry name" value="REVERSE TRANSCRIPTASES"/>
    <property type="match status" value="1"/>
</dbReference>
<proteinExistence type="predicted"/>
<dbReference type="InterPro" id="IPR000477">
    <property type="entry name" value="RT_dom"/>
</dbReference>
<gene>
    <name evidence="5" type="primary">pol</name>
    <name evidence="5" type="ORF">CDAR_112091</name>
</gene>
<feature type="region of interest" description="Disordered" evidence="2">
    <location>
        <begin position="228"/>
        <end position="293"/>
    </location>
</feature>
<evidence type="ECO:0000259" key="4">
    <source>
        <dbReference type="PROSITE" id="PS50878"/>
    </source>
</evidence>
<dbReference type="InterPro" id="IPR043128">
    <property type="entry name" value="Rev_trsase/Diguanyl_cyclase"/>
</dbReference>
<evidence type="ECO:0000313" key="5">
    <source>
        <dbReference type="EMBL" id="GIY68461.1"/>
    </source>
</evidence>
<evidence type="ECO:0000256" key="2">
    <source>
        <dbReference type="SAM" id="MobiDB-lite"/>
    </source>
</evidence>
<feature type="compositionally biased region" description="Low complexity" evidence="2">
    <location>
        <begin position="392"/>
        <end position="401"/>
    </location>
</feature>
<protein>
    <submittedName>
        <fullName evidence="5">Retrovirus-related Pol polyprotein from type-2 retrotransposable element R2DM</fullName>
    </submittedName>
</protein>
<dbReference type="CDD" id="cd01650">
    <property type="entry name" value="RT_nLTR_like"/>
    <property type="match status" value="1"/>
</dbReference>
<name>A0AAV4VEX8_9ARAC</name>
<dbReference type="GO" id="GO:0071897">
    <property type="term" value="P:DNA biosynthetic process"/>
    <property type="evidence" value="ECO:0007669"/>
    <property type="project" value="UniProtKB-ARBA"/>
</dbReference>
<evidence type="ECO:0000256" key="1">
    <source>
        <dbReference type="PROSITE-ProRule" id="PRU00042"/>
    </source>
</evidence>
<accession>A0AAV4VEX8</accession>
<feature type="compositionally biased region" description="Polar residues" evidence="2">
    <location>
        <begin position="173"/>
        <end position="191"/>
    </location>
</feature>
<feature type="domain" description="C2H2-type" evidence="3">
    <location>
        <begin position="570"/>
        <end position="597"/>
    </location>
</feature>
<feature type="region of interest" description="Disordered" evidence="2">
    <location>
        <begin position="384"/>
        <end position="408"/>
    </location>
</feature>
<feature type="region of interest" description="Disordered" evidence="2">
    <location>
        <begin position="78"/>
        <end position="98"/>
    </location>
</feature>
<dbReference type="InterPro" id="IPR013087">
    <property type="entry name" value="Znf_C2H2_type"/>
</dbReference>
<keyword evidence="6" id="KW-1185">Reference proteome</keyword>
<keyword evidence="1" id="KW-0863">Zinc-finger</keyword>
<feature type="domain" description="Reverse transcriptase" evidence="4">
    <location>
        <begin position="831"/>
        <end position="1102"/>
    </location>
</feature>
<dbReference type="InterPro" id="IPR043502">
    <property type="entry name" value="DNA/RNA_pol_sf"/>
</dbReference>
<sequence>MRETEVIDTLSDILARIPSCTPPGHLFFDASSPPAASRTFFQDEDAIDPIQLCLSPRGILFDELSPPAPSSTFFEAEELVSGPPHPGSPSTPQRLNESPDCSIHVGDAPEIAEVDLYPSDTEVKDLFSEHPLSPRFDFLKLACLPCHRKFFSAGGLENHMFAVHNVLVHSASDTHVPTDNCTSKVQSSRKSSPPELLSFGPMTGPPKRPPFSSIVPAKTWASVVAKSAVSSSQPGSGRRVDFTSSVNTTPRRPVSSRPSRPSVASQSSQQVTSTSLRQSPSSTKHPKISFSALTTSPDDVSHVVLLPLKSNKKKRKLIPCPRCDFTFRTASSRDEHLVVHKLEDDFNRLHGIVGSSSGADFDDFVLPKPVVSKSVPKPARKTIMVRDVHKNSGSNASSSRSTRPHVPANGSEVCAEVSAISCHFCDKGGFPSKKALKYHLFRLHGQPMKKPSQPLPNSPASPGLVPTSPPHNVSASASVIRHDATIALSFPIHGNISCPEPGCSASFVSREWTRMKGSLVKHLRFAHSISIAVCQFKCALCHHDILSKPREHSCFQNGGNPLVLEVQQALQCPFCPASFSSTLGLQNHEKAHAKTEALSQRPSLVIPPSRRRKRAKKTRKSTPPASDDENQQLTDSTQVLAQPVCDDSLTEDSPAQSNHDDEPLHHFVQVFDSILECEPSVGSAELLADTFAQIVTEVKNIVLPQADRISFTSTNGVNIEDPQQCQKLYRRNRRRAIREIRGNTGERCSIPPPVIEEHFSQIWKEASSDHQFFASDHPHRDEVLCNLLSVSEVTSAFKTCENTAPGPDRITYNHWRSVDPRALLLTKVFNCCIHLRRIPSSWKVSTTILLPKSGDADCPSNWRPIALSNTAYKLFMKCLSARLQNWCSKYNVLSPSQKGFTPYDGVMEHNFVLQRRIEKARASKANICLAFLDISNAFGSLPHSAIKDCLAAIGVGPTFLDLIADTYSDCSTTVLTNDSRTAEIPIKCGVKQGCPLSGLMFNLCIDPVLRTIQGNVSDHLILAYADDLVLLADSPLQLQDNLDIVFQSLSRLSLFLNPSKCKSLHICGSPPIGVRQSTFYVNDVPISRLEEFDSTRFLGRPVGFNACPDYSNINDLSQLGMAIMCSSLAPWQRLDALKAFFFPSTQFAMRTAQFKKTDWEKIDRILRKEIKTTLSIPESAANEYLYGHRKHGCMGIPIAAEESDLNIIDTAFKLLTSRDERLCEIAVSHLSETVRPRVKRQPSDQDLGDFLTGDIEGTFATSSNKLSNIWTIARCASRRLNVEWTFDDQVPRLLFQDLILKPQHRRRVLFSIRDRLRVERSLRLKNKNNQGKVLKLSSLAPASSHFVSDGSYTRFADWRFIHKARLNLLPLNGCQQWKSASDKMCRRCGQWAETLPHVINHCGMHSHGWQLRHNAIVDRLVQALQRKASILTCNQNVCGTTLRPDITARLGNTVFIVDVTCPFEGNDTAFSAAFENKVSKYEPLIPLYQAQGLSAVIVPFIVGALGSWCPWNDKFLKKVCSNSYISLFRKLCVSDTIKWSRDIYTEHITGHRQYLLEDTPLPSGGLSSSLATE</sequence>
<feature type="compositionally biased region" description="Low complexity" evidence="2">
    <location>
        <begin position="248"/>
        <end position="279"/>
    </location>
</feature>
<feature type="region of interest" description="Disordered" evidence="2">
    <location>
        <begin position="173"/>
        <end position="211"/>
    </location>
</feature>